<dbReference type="SUPFAM" id="SSF54292">
    <property type="entry name" value="2Fe-2S ferredoxin-like"/>
    <property type="match status" value="1"/>
</dbReference>
<dbReference type="OrthoDB" id="9807864at2"/>
<dbReference type="Gene3D" id="3.10.20.30">
    <property type="match status" value="1"/>
</dbReference>
<reference evidence="2 3" key="1">
    <citation type="submission" date="2014-04" db="EMBL/GenBank/DDBJ databases">
        <title>Draft genome sequence of Bacillus azotoformans MEV2011, a (co-) denitrifying strain unable to grow in the presence of oxygen.</title>
        <authorList>
            <person name="Nielsen M."/>
            <person name="Schreiber L."/>
            <person name="Finster K."/>
            <person name="Schramm A."/>
        </authorList>
    </citation>
    <scope>NUCLEOTIDE SEQUENCE [LARGE SCALE GENOMIC DNA]</scope>
    <source>
        <strain evidence="2 3">MEV2011</strain>
    </source>
</reference>
<comment type="caution">
    <text evidence="2">The sequence shown here is derived from an EMBL/GenBank/DDBJ whole genome shotgun (WGS) entry which is preliminary data.</text>
</comment>
<evidence type="ECO:0000313" key="2">
    <source>
        <dbReference type="EMBL" id="KEF37010.1"/>
    </source>
</evidence>
<feature type="domain" description="2Fe-2S ferredoxin-type" evidence="1">
    <location>
        <begin position="7"/>
        <end position="84"/>
    </location>
</feature>
<dbReference type="InterPro" id="IPR001041">
    <property type="entry name" value="2Fe-2S_ferredoxin-type"/>
</dbReference>
<dbReference type="AlphaFoldDB" id="A0A072NUT1"/>
<protein>
    <submittedName>
        <fullName evidence="2">Ferredoxin</fullName>
    </submittedName>
</protein>
<dbReference type="PATRIC" id="fig|1348973.3.peg.3646"/>
<dbReference type="GO" id="GO:0051536">
    <property type="term" value="F:iron-sulfur cluster binding"/>
    <property type="evidence" value="ECO:0007669"/>
    <property type="project" value="InterPro"/>
</dbReference>
<evidence type="ECO:0000313" key="3">
    <source>
        <dbReference type="Proteomes" id="UP000027936"/>
    </source>
</evidence>
<name>A0A072NUT1_SCHAZ</name>
<dbReference type="InterPro" id="IPR036010">
    <property type="entry name" value="2Fe-2S_ferredoxin-like_sf"/>
</dbReference>
<gene>
    <name evidence="2" type="ORF">M670_03764</name>
</gene>
<sequence>MPRVILHVDGEIIEQEVKENSNLVVLAGIKQFPKLKYGCGMGKCLKCACEIISGEEQLSSPNWKEERMLGESAHNGIRLTCQLTIREDIEITQENIAEKIKKEKDSIKLTK</sequence>
<dbReference type="GeneID" id="89469815"/>
<dbReference type="CDD" id="cd00207">
    <property type="entry name" value="fer2"/>
    <property type="match status" value="1"/>
</dbReference>
<proteinExistence type="predicted"/>
<dbReference type="RefSeq" id="WP_003332233.1">
    <property type="nucleotide sequence ID" value="NZ_JJRY01000019.1"/>
</dbReference>
<evidence type="ECO:0000259" key="1">
    <source>
        <dbReference type="Pfam" id="PF00111"/>
    </source>
</evidence>
<dbReference type="InterPro" id="IPR012675">
    <property type="entry name" value="Beta-grasp_dom_sf"/>
</dbReference>
<dbReference type="Pfam" id="PF00111">
    <property type="entry name" value="Fer2"/>
    <property type="match status" value="1"/>
</dbReference>
<accession>A0A072NUT1</accession>
<organism evidence="2 3">
    <name type="scientific">Schinkia azotoformans MEV2011</name>
    <dbReference type="NCBI Taxonomy" id="1348973"/>
    <lineage>
        <taxon>Bacteria</taxon>
        <taxon>Bacillati</taxon>
        <taxon>Bacillota</taxon>
        <taxon>Bacilli</taxon>
        <taxon>Bacillales</taxon>
        <taxon>Bacillaceae</taxon>
        <taxon>Calidifontibacillus/Schinkia group</taxon>
        <taxon>Schinkia</taxon>
    </lineage>
</organism>
<dbReference type="EMBL" id="JJRY01000019">
    <property type="protein sequence ID" value="KEF37010.1"/>
    <property type="molecule type" value="Genomic_DNA"/>
</dbReference>
<dbReference type="Proteomes" id="UP000027936">
    <property type="component" value="Unassembled WGS sequence"/>
</dbReference>